<dbReference type="GO" id="GO:0005634">
    <property type="term" value="C:nucleus"/>
    <property type="evidence" value="ECO:0007669"/>
    <property type="project" value="UniProtKB-SubCell"/>
</dbReference>
<dbReference type="GO" id="GO:0006357">
    <property type="term" value="P:regulation of transcription by RNA polymerase II"/>
    <property type="evidence" value="ECO:0007669"/>
    <property type="project" value="TreeGrafter"/>
</dbReference>
<dbReference type="PROSITE" id="PS51029">
    <property type="entry name" value="MADF"/>
    <property type="match status" value="1"/>
</dbReference>
<dbReference type="GO" id="GO:0005667">
    <property type="term" value="C:transcription regulator complex"/>
    <property type="evidence" value="ECO:0007669"/>
    <property type="project" value="TreeGrafter"/>
</dbReference>
<name>A0A671UW96_SPAAU</name>
<dbReference type="Proteomes" id="UP000472265">
    <property type="component" value="Chromosome 22"/>
</dbReference>
<dbReference type="AlphaFoldDB" id="A0A671UW96"/>
<evidence type="ECO:0000313" key="5">
    <source>
        <dbReference type="Ensembl" id="ENSSAUP00010017991.1"/>
    </source>
</evidence>
<dbReference type="InterPro" id="IPR004210">
    <property type="entry name" value="BESS_motif"/>
</dbReference>
<dbReference type="InParanoid" id="A0A671UW96"/>
<feature type="compositionally biased region" description="Acidic residues" evidence="2">
    <location>
        <begin position="111"/>
        <end position="120"/>
    </location>
</feature>
<keyword evidence="1" id="KW-0539">Nucleus</keyword>
<dbReference type="Ensembl" id="ENSSAUT00010019013.1">
    <property type="protein sequence ID" value="ENSSAUP00010017991.1"/>
    <property type="gene ID" value="ENSSAUG00010008151.1"/>
</dbReference>
<evidence type="ECO:0000313" key="6">
    <source>
        <dbReference type="Proteomes" id="UP000472265"/>
    </source>
</evidence>
<feature type="region of interest" description="Disordered" evidence="2">
    <location>
        <begin position="111"/>
        <end position="136"/>
    </location>
</feature>
<reference evidence="5" key="1">
    <citation type="submission" date="2021-04" db="EMBL/GenBank/DDBJ databases">
        <authorList>
            <consortium name="Wellcome Sanger Institute Data Sharing"/>
        </authorList>
    </citation>
    <scope>NUCLEOTIDE SEQUENCE [LARGE SCALE GENOMIC DNA]</scope>
</reference>
<dbReference type="Pfam" id="PF10545">
    <property type="entry name" value="MADF_DNA_bdg"/>
    <property type="match status" value="1"/>
</dbReference>
<reference evidence="5" key="2">
    <citation type="submission" date="2025-08" db="UniProtKB">
        <authorList>
            <consortium name="Ensembl"/>
        </authorList>
    </citation>
    <scope>IDENTIFICATION</scope>
</reference>
<comment type="subcellular location">
    <subcellularLocation>
        <location evidence="1">Nucleus</location>
    </subcellularLocation>
</comment>
<sequence>MEEKLIIAVCGHPVLYDTTAVFYRNKYKKEEAWVKVGEEVGLSVEVCRKRWKGLRDTYLERKREGERKSGSAGGSFKKWRFSAVLSFLDPFTTPRETSGNMGQGVEEDWTAETSYEESLGDEGAAGPSELWSGEAGPSEERFLSSLAPSLHRLPPQQREFVKFQIHKLIYENSFVSLNLDLLE</sequence>
<proteinExistence type="predicted"/>
<protein>
    <recommendedName>
        <fullName evidence="7">MADF domain-containing protein</fullName>
    </recommendedName>
</protein>
<accession>A0A671UW96</accession>
<dbReference type="InterPro" id="IPR039353">
    <property type="entry name" value="TF_Adf1"/>
</dbReference>
<evidence type="ECO:0000256" key="2">
    <source>
        <dbReference type="SAM" id="MobiDB-lite"/>
    </source>
</evidence>
<dbReference type="PANTHER" id="PTHR12243">
    <property type="entry name" value="MADF DOMAIN TRANSCRIPTION FACTOR"/>
    <property type="match status" value="1"/>
</dbReference>
<dbReference type="PROSITE" id="PS51031">
    <property type="entry name" value="BESS"/>
    <property type="match status" value="1"/>
</dbReference>
<feature type="domain" description="MADF" evidence="3">
    <location>
        <begin position="4"/>
        <end position="93"/>
    </location>
</feature>
<evidence type="ECO:0000259" key="3">
    <source>
        <dbReference type="PROSITE" id="PS51029"/>
    </source>
</evidence>
<dbReference type="GeneTree" id="ENSGT00600000084860"/>
<evidence type="ECO:0000259" key="4">
    <source>
        <dbReference type="PROSITE" id="PS51031"/>
    </source>
</evidence>
<dbReference type="InterPro" id="IPR006578">
    <property type="entry name" value="MADF-dom"/>
</dbReference>
<evidence type="ECO:0008006" key="7">
    <source>
        <dbReference type="Google" id="ProtNLM"/>
    </source>
</evidence>
<reference evidence="5" key="3">
    <citation type="submission" date="2025-09" db="UniProtKB">
        <authorList>
            <consortium name="Ensembl"/>
        </authorList>
    </citation>
    <scope>IDENTIFICATION</scope>
</reference>
<dbReference type="GO" id="GO:0003677">
    <property type="term" value="F:DNA binding"/>
    <property type="evidence" value="ECO:0007669"/>
    <property type="project" value="InterPro"/>
</dbReference>
<organism evidence="5 6">
    <name type="scientific">Sparus aurata</name>
    <name type="common">Gilthead sea bream</name>
    <dbReference type="NCBI Taxonomy" id="8175"/>
    <lineage>
        <taxon>Eukaryota</taxon>
        <taxon>Metazoa</taxon>
        <taxon>Chordata</taxon>
        <taxon>Craniata</taxon>
        <taxon>Vertebrata</taxon>
        <taxon>Euteleostomi</taxon>
        <taxon>Actinopterygii</taxon>
        <taxon>Neopterygii</taxon>
        <taxon>Teleostei</taxon>
        <taxon>Neoteleostei</taxon>
        <taxon>Acanthomorphata</taxon>
        <taxon>Eupercaria</taxon>
        <taxon>Spariformes</taxon>
        <taxon>Sparidae</taxon>
        <taxon>Sparus</taxon>
    </lineage>
</organism>
<dbReference type="OMA" id="GPLESEM"/>
<dbReference type="PANTHER" id="PTHR12243:SF48">
    <property type="entry name" value="MADF DOMAIN-CONTAINING PROTEIN"/>
    <property type="match status" value="1"/>
</dbReference>
<keyword evidence="6" id="KW-1185">Reference proteome</keyword>
<dbReference type="SMART" id="SM00595">
    <property type="entry name" value="MADF"/>
    <property type="match status" value="1"/>
</dbReference>
<feature type="domain" description="BESS" evidence="4">
    <location>
        <begin position="136"/>
        <end position="175"/>
    </location>
</feature>
<evidence type="ECO:0000256" key="1">
    <source>
        <dbReference type="PROSITE-ProRule" id="PRU00371"/>
    </source>
</evidence>